<dbReference type="InterPro" id="IPR011257">
    <property type="entry name" value="DNA_glycosylase"/>
</dbReference>
<dbReference type="RefSeq" id="WP_368847048.1">
    <property type="nucleotide sequence ID" value="NZ_CP194411.1"/>
</dbReference>
<accession>A0ABV3X543</accession>
<evidence type="ECO:0000256" key="4">
    <source>
        <dbReference type="ARBA" id="ARBA00023204"/>
    </source>
</evidence>
<dbReference type="EMBL" id="JARVLH010000003">
    <property type="protein sequence ID" value="MEX5285321.1"/>
    <property type="molecule type" value="Genomic_DNA"/>
</dbReference>
<evidence type="ECO:0000256" key="3">
    <source>
        <dbReference type="ARBA" id="ARBA00022763"/>
    </source>
</evidence>
<reference evidence="6 7" key="1">
    <citation type="submission" date="2023-04" db="EMBL/GenBank/DDBJ databases">
        <title>Genome Sequence of Selenomonas sputigena ATCC 33150.</title>
        <authorList>
            <person name="Miller D.P."/>
            <person name="Anvari S."/>
            <person name="Polson S.W."/>
            <person name="Macdonald M."/>
            <person name="Mcdowell J.V."/>
        </authorList>
    </citation>
    <scope>NUCLEOTIDE SEQUENCE [LARGE SCALE GENOMIC DNA]</scope>
    <source>
        <strain evidence="6 7">ATCC 33150</strain>
    </source>
</reference>
<dbReference type="PANTHER" id="PTHR43003:SF5">
    <property type="entry name" value="DNA-3-METHYLADENINE GLYCOSYLASE"/>
    <property type="match status" value="1"/>
</dbReference>
<evidence type="ECO:0000256" key="2">
    <source>
        <dbReference type="ARBA" id="ARBA00012000"/>
    </source>
</evidence>
<dbReference type="SMART" id="SM00478">
    <property type="entry name" value="ENDO3c"/>
    <property type="match status" value="1"/>
</dbReference>
<comment type="caution">
    <text evidence="6">The sequence shown here is derived from an EMBL/GenBank/DDBJ whole genome shotgun (WGS) entry which is preliminary data.</text>
</comment>
<evidence type="ECO:0000256" key="1">
    <source>
        <dbReference type="ARBA" id="ARBA00000086"/>
    </source>
</evidence>
<proteinExistence type="predicted"/>
<protein>
    <recommendedName>
        <fullName evidence="2">DNA-3-methyladenine glycosylase II</fullName>
        <ecNumber evidence="2">3.2.2.21</ecNumber>
    </recommendedName>
</protein>
<keyword evidence="4" id="KW-0234">DNA repair</keyword>
<dbReference type="Gene3D" id="1.10.1670.40">
    <property type="match status" value="1"/>
</dbReference>
<feature type="domain" description="HhH-GPD" evidence="5">
    <location>
        <begin position="47"/>
        <end position="198"/>
    </location>
</feature>
<dbReference type="EC" id="3.2.2.21" evidence="2"/>
<dbReference type="Gene3D" id="1.10.340.30">
    <property type="entry name" value="Hypothetical protein, domain 2"/>
    <property type="match status" value="1"/>
</dbReference>
<keyword evidence="3" id="KW-0227">DNA damage</keyword>
<keyword evidence="7" id="KW-1185">Reference proteome</keyword>
<evidence type="ECO:0000313" key="6">
    <source>
        <dbReference type="EMBL" id="MEX5285321.1"/>
    </source>
</evidence>
<name>A0ABV3X543_9FIRM</name>
<dbReference type="InterPro" id="IPR003265">
    <property type="entry name" value="HhH-GPD_domain"/>
</dbReference>
<dbReference type="CDD" id="cd00056">
    <property type="entry name" value="ENDO3c"/>
    <property type="match status" value="1"/>
</dbReference>
<gene>
    <name evidence="6" type="ORF">QCO44_06665</name>
</gene>
<sequence>MFVPCGEKELAFLKAKDKRLGAVIESLGVLKRPTFDDVFAAVVHHIIGQQISMKAQDAVWARLLEKVGTVDAAHLLTLGREELQTVGTSFRKADYIMDFAEKAANGAFDITALETMSDAEVIASLSSLKGVGAWTAEMLLIFTFRRPDVLSFGDLGIQRGLRMLYRHKEIDRQKFARYRKRYSPYASTASLYLWAIAGGAVEGLTDPAARKKPASSQRNSS</sequence>
<organism evidence="6 7">
    <name type="scientific">Selenomonas sputigena</name>
    <dbReference type="NCBI Taxonomy" id="69823"/>
    <lineage>
        <taxon>Bacteria</taxon>
        <taxon>Bacillati</taxon>
        <taxon>Bacillota</taxon>
        <taxon>Negativicutes</taxon>
        <taxon>Selenomonadales</taxon>
        <taxon>Selenomonadaceae</taxon>
        <taxon>Selenomonas</taxon>
    </lineage>
</organism>
<dbReference type="Proteomes" id="UP001559623">
    <property type="component" value="Unassembled WGS sequence"/>
</dbReference>
<dbReference type="InterPro" id="IPR051912">
    <property type="entry name" value="Alkylbase_DNA_Glycosylase/TA"/>
</dbReference>
<dbReference type="PANTHER" id="PTHR43003">
    <property type="entry name" value="DNA-3-METHYLADENINE GLYCOSYLASE"/>
    <property type="match status" value="1"/>
</dbReference>
<comment type="catalytic activity">
    <reaction evidence="1">
        <text>Hydrolysis of alkylated DNA, releasing 3-methyladenine, 3-methylguanine, 7-methylguanine and 7-methyladenine.</text>
        <dbReference type="EC" id="3.2.2.21"/>
    </reaction>
</comment>
<dbReference type="Pfam" id="PF00730">
    <property type="entry name" value="HhH-GPD"/>
    <property type="match status" value="1"/>
</dbReference>
<evidence type="ECO:0000259" key="5">
    <source>
        <dbReference type="SMART" id="SM00478"/>
    </source>
</evidence>
<dbReference type="SUPFAM" id="SSF48150">
    <property type="entry name" value="DNA-glycosylase"/>
    <property type="match status" value="1"/>
</dbReference>
<evidence type="ECO:0000313" key="7">
    <source>
        <dbReference type="Proteomes" id="UP001559623"/>
    </source>
</evidence>